<name>A0A5J6ZD82_9GAMM</name>
<dbReference type="InterPro" id="IPR036108">
    <property type="entry name" value="4pyrrol_syn_uPrphyn_synt_sf"/>
</dbReference>
<dbReference type="AlphaFoldDB" id="A0A5J6ZD82"/>
<dbReference type="RefSeq" id="WP_158348114.1">
    <property type="nucleotide sequence ID" value="NZ_CP042427.1"/>
</dbReference>
<dbReference type="OrthoDB" id="9787650at2"/>
<sequence>MKILVMRPSSEGRKLANILNNIGILSWHISLFDFLPSTTSISLSKKKYELYTSDKIIIFSKKSVYYTNLYLNKNNLHWPLSPDYYTIGKGTALVLKKYIKKKFYFQKMKKIVNLY</sequence>
<reference evidence="1 2" key="1">
    <citation type="submission" date="2019-07" db="EMBL/GenBank/DDBJ databases">
        <title>Buchnera limit thermal tolerance of host aphids.</title>
        <authorList>
            <person name="Zhang B."/>
            <person name="Moran N."/>
        </authorList>
    </citation>
    <scope>NUCLEOTIDE SEQUENCE [LARGE SCALE GENOMIC DNA]</scope>
    <source>
        <strain evidence="1 2">Afa-UT1</strain>
    </source>
</reference>
<accession>A0A5J6ZD82</accession>
<organism evidence="1 2">
    <name type="scientific">Buchnera aphidicola</name>
    <name type="common">Aphis fabae</name>
    <dbReference type="NCBI Taxonomy" id="571430"/>
    <lineage>
        <taxon>Bacteria</taxon>
        <taxon>Pseudomonadati</taxon>
        <taxon>Pseudomonadota</taxon>
        <taxon>Gammaproteobacteria</taxon>
        <taxon>Enterobacterales</taxon>
        <taxon>Erwiniaceae</taxon>
        <taxon>Buchnera</taxon>
    </lineage>
</organism>
<dbReference type="Proteomes" id="UP000325981">
    <property type="component" value="Chromosome"/>
</dbReference>
<dbReference type="GO" id="GO:0033014">
    <property type="term" value="P:tetrapyrrole biosynthetic process"/>
    <property type="evidence" value="ECO:0007669"/>
    <property type="project" value="InterPro"/>
</dbReference>
<proteinExistence type="predicted"/>
<gene>
    <name evidence="1" type="ORF">FQV33_01950</name>
</gene>
<dbReference type="SUPFAM" id="SSF69618">
    <property type="entry name" value="HemD-like"/>
    <property type="match status" value="1"/>
</dbReference>
<evidence type="ECO:0000313" key="2">
    <source>
        <dbReference type="Proteomes" id="UP000325981"/>
    </source>
</evidence>
<dbReference type="GO" id="GO:0004852">
    <property type="term" value="F:uroporphyrinogen-III synthase activity"/>
    <property type="evidence" value="ECO:0007669"/>
    <property type="project" value="InterPro"/>
</dbReference>
<evidence type="ECO:0000313" key="1">
    <source>
        <dbReference type="EMBL" id="QFQ32737.1"/>
    </source>
</evidence>
<dbReference type="EMBL" id="CP042427">
    <property type="protein sequence ID" value="QFQ32737.1"/>
    <property type="molecule type" value="Genomic_DNA"/>
</dbReference>
<protein>
    <submittedName>
        <fullName evidence="1">Uroporphyrinogen-III synthase</fullName>
    </submittedName>
</protein>